<proteinExistence type="predicted"/>
<dbReference type="Pfam" id="PF00069">
    <property type="entry name" value="Pkinase"/>
    <property type="match status" value="2"/>
</dbReference>
<evidence type="ECO:0000256" key="8">
    <source>
        <dbReference type="ARBA" id="ARBA00048679"/>
    </source>
</evidence>
<organism evidence="10">
    <name type="scientific">Spironucleus salmonicida</name>
    <dbReference type="NCBI Taxonomy" id="348837"/>
    <lineage>
        <taxon>Eukaryota</taxon>
        <taxon>Metamonada</taxon>
        <taxon>Diplomonadida</taxon>
        <taxon>Hexamitidae</taxon>
        <taxon>Hexamitinae</taxon>
        <taxon>Spironucleus</taxon>
    </lineage>
</organism>
<comment type="catalytic activity">
    <reaction evidence="8">
        <text>L-seryl-[protein] + ATP = O-phospho-L-seryl-[protein] + ADP + H(+)</text>
        <dbReference type="Rhea" id="RHEA:17989"/>
        <dbReference type="Rhea" id="RHEA-COMP:9863"/>
        <dbReference type="Rhea" id="RHEA-COMP:11604"/>
        <dbReference type="ChEBI" id="CHEBI:15378"/>
        <dbReference type="ChEBI" id="CHEBI:29999"/>
        <dbReference type="ChEBI" id="CHEBI:30616"/>
        <dbReference type="ChEBI" id="CHEBI:83421"/>
        <dbReference type="ChEBI" id="CHEBI:456216"/>
        <dbReference type="EC" id="2.7.11.1"/>
    </reaction>
</comment>
<sequence length="701" mass="81683">MPSYQNLSVHHQIDESTDRYDDNGYCWLQLFETEFKSDKSTYIPLRKIANGRFSTVYLSKDITFNRYVALKINISELDQQISKDEVDILKQIQDKCQQVKLEDNGGIVQLLDNFVYSKKEIADVFDDDCEETEKFYYCMVFELLGHSVYRLMTRYSPKVNYNKSIPLPIVKAISYNLLKSVHYLHNIANIIHTDLKPENLAMVYYLPLLNDTDYKLENILYGAQSQHIFDAKLSTPATTININDFDLLDKQNQSQICNYLHLRAQRQGIYQWEVIRNTIMDNTNFKKKFVKFIQKYGQAEVSTEQQCYCIDGMNIFNLPNLIKTSEEIFRAQILPKNFQQDYDQEIKIEQNCVNLFSTKQVFDSIVKGETVENFNLYQQLKLVESKYLKQNLKQLISSNGITYQLSNIIDNNLQQILHQSCVERIIYDSYSTKTLVKIARSGFHSRLQLYQSVAQKEKQISNQPINPLLKQKELDLPKNITPDEIKCYGLTTSGQQIYPTMISYYSKQQLIPFCLEMFKIKIIDLGNACYTDYRFSKTIQTPNYRAPEIIIGHEAYGPEVDDFSVGCIVFELITGNVLFRPRQDGKQDPSHHLKQIVQISGDQGLDWLLENCQNENLIEISLETQQKQFKFTKNLEFRAISTILVVDYGFDQGEAEDIEKFIKPFLHLNPNMRKRCKDMLDSQWLKDLGAGDYLVGYGGRQ</sequence>
<accession>V6LDE0</accession>
<keyword evidence="5 10" id="KW-0418">Kinase</keyword>
<keyword evidence="6" id="KW-0067">ATP-binding</keyword>
<evidence type="ECO:0000256" key="2">
    <source>
        <dbReference type="ARBA" id="ARBA00022527"/>
    </source>
</evidence>
<dbReference type="GO" id="GO:0004674">
    <property type="term" value="F:protein serine/threonine kinase activity"/>
    <property type="evidence" value="ECO:0007669"/>
    <property type="project" value="UniProtKB-KW"/>
</dbReference>
<reference evidence="10 11" key="1">
    <citation type="journal article" date="2014" name="PLoS Genet.">
        <title>The Genome of Spironucleus salmonicida Highlights a Fish Pathogen Adapted to Fluctuating Environments.</title>
        <authorList>
            <person name="Xu F."/>
            <person name="Jerlstrom-Hultqvist J."/>
            <person name="Einarsson E."/>
            <person name="Astvaldsson A."/>
            <person name="Svard S.G."/>
            <person name="Andersson J.O."/>
        </authorList>
    </citation>
    <scope>NUCLEOTIDE SEQUENCE</scope>
    <source>
        <strain evidence="11">ATCC 50377</strain>
    </source>
</reference>
<dbReference type="EMBL" id="AUWU02000003">
    <property type="protein sequence ID" value="KAH0575515.1"/>
    <property type="molecule type" value="Genomic_DNA"/>
</dbReference>
<dbReference type="InterPro" id="IPR000719">
    <property type="entry name" value="Prot_kinase_dom"/>
</dbReference>
<evidence type="ECO:0000313" key="12">
    <source>
        <dbReference type="Proteomes" id="UP000018208"/>
    </source>
</evidence>
<dbReference type="OrthoDB" id="2649at2759"/>
<evidence type="ECO:0000256" key="4">
    <source>
        <dbReference type="ARBA" id="ARBA00022741"/>
    </source>
</evidence>
<dbReference type="GO" id="GO:0050684">
    <property type="term" value="P:regulation of mRNA processing"/>
    <property type="evidence" value="ECO:0007669"/>
    <property type="project" value="TreeGrafter"/>
</dbReference>
<dbReference type="InterPro" id="IPR051334">
    <property type="entry name" value="SRPK"/>
</dbReference>
<evidence type="ECO:0000256" key="5">
    <source>
        <dbReference type="ARBA" id="ARBA00022777"/>
    </source>
</evidence>
<evidence type="ECO:0000313" key="10">
    <source>
        <dbReference type="EMBL" id="EST41676.1"/>
    </source>
</evidence>
<dbReference type="SMART" id="SM00220">
    <property type="entry name" value="S_TKc"/>
    <property type="match status" value="1"/>
</dbReference>
<evidence type="ECO:0000256" key="3">
    <source>
        <dbReference type="ARBA" id="ARBA00022679"/>
    </source>
</evidence>
<dbReference type="PROSITE" id="PS50011">
    <property type="entry name" value="PROTEIN_KINASE_DOM"/>
    <property type="match status" value="1"/>
</dbReference>
<dbReference type="EMBL" id="KI546168">
    <property type="protein sequence ID" value="EST41676.1"/>
    <property type="molecule type" value="Genomic_DNA"/>
</dbReference>
<comment type="catalytic activity">
    <reaction evidence="7">
        <text>L-threonyl-[protein] + ATP = O-phospho-L-threonyl-[protein] + ADP + H(+)</text>
        <dbReference type="Rhea" id="RHEA:46608"/>
        <dbReference type="Rhea" id="RHEA-COMP:11060"/>
        <dbReference type="Rhea" id="RHEA-COMP:11605"/>
        <dbReference type="ChEBI" id="CHEBI:15378"/>
        <dbReference type="ChEBI" id="CHEBI:30013"/>
        <dbReference type="ChEBI" id="CHEBI:30616"/>
        <dbReference type="ChEBI" id="CHEBI:61977"/>
        <dbReference type="ChEBI" id="CHEBI:456216"/>
        <dbReference type="EC" id="2.7.11.1"/>
    </reaction>
</comment>
<feature type="domain" description="Protein kinase" evidence="9">
    <location>
        <begin position="42"/>
        <end position="685"/>
    </location>
</feature>
<dbReference type="Gene3D" id="3.30.200.20">
    <property type="entry name" value="Phosphorylase Kinase, domain 1"/>
    <property type="match status" value="1"/>
</dbReference>
<dbReference type="SUPFAM" id="SSF56112">
    <property type="entry name" value="Protein kinase-like (PK-like)"/>
    <property type="match status" value="1"/>
</dbReference>
<evidence type="ECO:0000256" key="6">
    <source>
        <dbReference type="ARBA" id="ARBA00022840"/>
    </source>
</evidence>
<evidence type="ECO:0000313" key="11">
    <source>
        <dbReference type="EMBL" id="KAH0575515.1"/>
    </source>
</evidence>
<keyword evidence="2" id="KW-0723">Serine/threonine-protein kinase</keyword>
<dbReference type="Proteomes" id="UP000018208">
    <property type="component" value="Unassembled WGS sequence"/>
</dbReference>
<evidence type="ECO:0000256" key="1">
    <source>
        <dbReference type="ARBA" id="ARBA00012513"/>
    </source>
</evidence>
<keyword evidence="3" id="KW-0808">Transferase</keyword>
<dbReference type="EC" id="2.7.11.1" evidence="1"/>
<keyword evidence="12" id="KW-1185">Reference proteome</keyword>
<protein>
    <recommendedName>
        <fullName evidence="1">non-specific serine/threonine protein kinase</fullName>
        <ecNumber evidence="1">2.7.11.1</ecNumber>
    </recommendedName>
</protein>
<dbReference type="Gene3D" id="1.10.510.10">
    <property type="entry name" value="Transferase(Phosphotransferase) domain 1"/>
    <property type="match status" value="2"/>
</dbReference>
<dbReference type="PANTHER" id="PTHR47634">
    <property type="entry name" value="PROTEIN KINASE DOMAIN-CONTAINING PROTEIN-RELATED"/>
    <property type="match status" value="1"/>
</dbReference>
<gene>
    <name evidence="10" type="ORF">SS50377_18763</name>
    <name evidence="11" type="ORF">SS50377_23149</name>
</gene>
<keyword evidence="4" id="KW-0547">Nucleotide-binding</keyword>
<dbReference type="GO" id="GO:0005524">
    <property type="term" value="F:ATP binding"/>
    <property type="evidence" value="ECO:0007669"/>
    <property type="project" value="UniProtKB-KW"/>
</dbReference>
<reference evidence="11" key="2">
    <citation type="submission" date="2020-12" db="EMBL/GenBank/DDBJ databases">
        <title>New Spironucleus salmonicida genome in near-complete chromosomes.</title>
        <authorList>
            <person name="Xu F."/>
            <person name="Kurt Z."/>
            <person name="Jimenez-Gonzalez A."/>
            <person name="Astvaldsson A."/>
            <person name="Andersson J.O."/>
            <person name="Svard S.G."/>
        </authorList>
    </citation>
    <scope>NUCLEOTIDE SEQUENCE</scope>
    <source>
        <strain evidence="11">ATCC 50377</strain>
    </source>
</reference>
<dbReference type="PANTHER" id="PTHR47634:SF9">
    <property type="entry name" value="PROTEIN KINASE DOMAIN-CONTAINING PROTEIN-RELATED"/>
    <property type="match status" value="1"/>
</dbReference>
<dbReference type="GO" id="GO:0000245">
    <property type="term" value="P:spliceosomal complex assembly"/>
    <property type="evidence" value="ECO:0007669"/>
    <property type="project" value="TreeGrafter"/>
</dbReference>
<evidence type="ECO:0000256" key="7">
    <source>
        <dbReference type="ARBA" id="ARBA00047899"/>
    </source>
</evidence>
<dbReference type="InterPro" id="IPR011009">
    <property type="entry name" value="Kinase-like_dom_sf"/>
</dbReference>
<evidence type="ECO:0000259" key="9">
    <source>
        <dbReference type="PROSITE" id="PS50011"/>
    </source>
</evidence>
<name>V6LDE0_9EUKA</name>
<dbReference type="VEuPathDB" id="GiardiaDB:SS50377_23149"/>
<dbReference type="AlphaFoldDB" id="V6LDE0"/>